<accession>A0A561ULU2</accession>
<protein>
    <submittedName>
        <fullName evidence="2">ArsR family transcriptional regulator</fullName>
    </submittedName>
</protein>
<dbReference type="InterPro" id="IPR036388">
    <property type="entry name" value="WH-like_DNA-bd_sf"/>
</dbReference>
<dbReference type="InterPro" id="IPR052543">
    <property type="entry name" value="HTH_Metal-responsive_Reg"/>
</dbReference>
<dbReference type="SUPFAM" id="SSF46785">
    <property type="entry name" value="Winged helix' DNA-binding domain"/>
    <property type="match status" value="1"/>
</dbReference>
<dbReference type="Proteomes" id="UP000317940">
    <property type="component" value="Unassembled WGS sequence"/>
</dbReference>
<dbReference type="CDD" id="cd00090">
    <property type="entry name" value="HTH_ARSR"/>
    <property type="match status" value="1"/>
</dbReference>
<dbReference type="PANTHER" id="PTHR39168">
    <property type="entry name" value="TRANSCRIPTIONAL REGULATOR-RELATED"/>
    <property type="match status" value="1"/>
</dbReference>
<dbReference type="EMBL" id="VIWT01000001">
    <property type="protein sequence ID" value="TWG00297.1"/>
    <property type="molecule type" value="Genomic_DNA"/>
</dbReference>
<dbReference type="OrthoDB" id="3232131at2"/>
<dbReference type="PROSITE" id="PS50987">
    <property type="entry name" value="HTH_ARSR_2"/>
    <property type="match status" value="1"/>
</dbReference>
<dbReference type="GO" id="GO:0046686">
    <property type="term" value="P:response to cadmium ion"/>
    <property type="evidence" value="ECO:0007669"/>
    <property type="project" value="TreeGrafter"/>
</dbReference>
<dbReference type="InterPro" id="IPR036390">
    <property type="entry name" value="WH_DNA-bd_sf"/>
</dbReference>
<dbReference type="Pfam" id="PF12840">
    <property type="entry name" value="HTH_20"/>
    <property type="match status" value="1"/>
</dbReference>
<evidence type="ECO:0000259" key="1">
    <source>
        <dbReference type="PROSITE" id="PS50987"/>
    </source>
</evidence>
<dbReference type="Gene3D" id="1.10.10.10">
    <property type="entry name" value="Winged helix-like DNA-binding domain superfamily/Winged helix DNA-binding domain"/>
    <property type="match status" value="1"/>
</dbReference>
<name>A0A561ULU2_9ACTN</name>
<dbReference type="GO" id="GO:0003700">
    <property type="term" value="F:DNA-binding transcription factor activity"/>
    <property type="evidence" value="ECO:0007669"/>
    <property type="project" value="InterPro"/>
</dbReference>
<dbReference type="GO" id="GO:0010288">
    <property type="term" value="P:response to lead ion"/>
    <property type="evidence" value="ECO:0007669"/>
    <property type="project" value="TreeGrafter"/>
</dbReference>
<organism evidence="2 3">
    <name type="scientific">Kitasatospora viridis</name>
    <dbReference type="NCBI Taxonomy" id="281105"/>
    <lineage>
        <taxon>Bacteria</taxon>
        <taxon>Bacillati</taxon>
        <taxon>Actinomycetota</taxon>
        <taxon>Actinomycetes</taxon>
        <taxon>Kitasatosporales</taxon>
        <taxon>Streptomycetaceae</taxon>
        <taxon>Kitasatospora</taxon>
    </lineage>
</organism>
<evidence type="ECO:0000313" key="3">
    <source>
        <dbReference type="Proteomes" id="UP000317940"/>
    </source>
</evidence>
<dbReference type="SMART" id="SM00418">
    <property type="entry name" value="HTH_ARSR"/>
    <property type="match status" value="1"/>
</dbReference>
<keyword evidence="3" id="KW-1185">Reference proteome</keyword>
<dbReference type="InterPro" id="IPR011991">
    <property type="entry name" value="ArsR-like_HTH"/>
</dbReference>
<sequence length="256" mass="26729">METQPPRRPTAASADVGLDIAAVARLLADGTRAGFCVALADGRAWTATELARHAGVAPSTASEHLNLLVAGGLLVEERHGRHRYLRLSDPRAVALVEALADLAPRRCAAPRTLSAAGRQRALARARLCYDHLAGAVALAIADALTAQGLVVLEPEAELTPAGAELFAATGIAVPGGARRPAVRACLDWTERRPHLAGAVGAGLCAHALHEGWFTRIGTTRALALTEPGRVAFRQLLGVELGDREPGLESDQEPDSA</sequence>
<evidence type="ECO:0000313" key="2">
    <source>
        <dbReference type="EMBL" id="TWG00297.1"/>
    </source>
</evidence>
<comment type="caution">
    <text evidence="2">The sequence shown here is derived from an EMBL/GenBank/DDBJ whole genome shotgun (WGS) entry which is preliminary data.</text>
</comment>
<dbReference type="AlphaFoldDB" id="A0A561ULU2"/>
<dbReference type="GO" id="GO:0032791">
    <property type="term" value="F:lead ion binding"/>
    <property type="evidence" value="ECO:0007669"/>
    <property type="project" value="TreeGrafter"/>
</dbReference>
<dbReference type="PANTHER" id="PTHR39168:SF1">
    <property type="entry name" value="TRANSCRIPTIONAL REGULATORY PROTEIN"/>
    <property type="match status" value="1"/>
</dbReference>
<gene>
    <name evidence="2" type="ORF">FHX73_114171</name>
</gene>
<feature type="domain" description="HTH arsR-type" evidence="1">
    <location>
        <begin position="12"/>
        <end position="107"/>
    </location>
</feature>
<dbReference type="RefSeq" id="WP_145906418.1">
    <property type="nucleotide sequence ID" value="NZ_BAAAMZ010000014.1"/>
</dbReference>
<proteinExistence type="predicted"/>
<dbReference type="InterPro" id="IPR001845">
    <property type="entry name" value="HTH_ArsR_DNA-bd_dom"/>
</dbReference>
<reference evidence="2 3" key="1">
    <citation type="submission" date="2019-06" db="EMBL/GenBank/DDBJ databases">
        <title>Sequencing the genomes of 1000 actinobacteria strains.</title>
        <authorList>
            <person name="Klenk H.-P."/>
        </authorList>
    </citation>
    <scope>NUCLEOTIDE SEQUENCE [LARGE SCALE GENOMIC DNA]</scope>
    <source>
        <strain evidence="2 3">DSM 44826</strain>
    </source>
</reference>
<dbReference type="GO" id="GO:0003677">
    <property type="term" value="F:DNA binding"/>
    <property type="evidence" value="ECO:0007669"/>
    <property type="project" value="TreeGrafter"/>
</dbReference>
<dbReference type="GO" id="GO:0097063">
    <property type="term" value="F:cadmium ion sensor activity"/>
    <property type="evidence" value="ECO:0007669"/>
    <property type="project" value="TreeGrafter"/>
</dbReference>